<accession>A0A7W0CMC3</accession>
<dbReference type="Proteomes" id="UP000530928">
    <property type="component" value="Unassembled WGS sequence"/>
</dbReference>
<keyword evidence="3" id="KW-1185">Reference proteome</keyword>
<dbReference type="PANTHER" id="PTHR40606:SF1">
    <property type="entry name" value="UPF0339 PROTEIN YEGP"/>
    <property type="match status" value="1"/>
</dbReference>
<dbReference type="EMBL" id="JACDUR010000005">
    <property type="protein sequence ID" value="MBA2893615.1"/>
    <property type="molecule type" value="Genomic_DNA"/>
</dbReference>
<dbReference type="InterPro" id="IPR010879">
    <property type="entry name" value="DUF1508"/>
</dbReference>
<dbReference type="Gene3D" id="2.30.29.80">
    <property type="match status" value="1"/>
</dbReference>
<reference evidence="2 3" key="1">
    <citation type="submission" date="2020-07" db="EMBL/GenBank/DDBJ databases">
        <title>Genomic Encyclopedia of Type Strains, Phase IV (KMG-IV): sequencing the most valuable type-strain genomes for metagenomic binning, comparative biology and taxonomic classification.</title>
        <authorList>
            <person name="Goeker M."/>
        </authorList>
    </citation>
    <scope>NUCLEOTIDE SEQUENCE [LARGE SCALE GENOMIC DNA]</scope>
    <source>
        <strain evidence="2 3">DSM 45533</strain>
    </source>
</reference>
<dbReference type="InterPro" id="IPR036913">
    <property type="entry name" value="YegP-like_sf"/>
</dbReference>
<dbReference type="RefSeq" id="WP_181612411.1">
    <property type="nucleotide sequence ID" value="NZ_BAABAM010000005.1"/>
</dbReference>
<comment type="caution">
    <text evidence="2">The sequence shown here is derived from an EMBL/GenBank/DDBJ whole genome shotgun (WGS) entry which is preliminary data.</text>
</comment>
<dbReference type="InterPro" id="IPR051141">
    <property type="entry name" value="UPF0339_domain"/>
</dbReference>
<dbReference type="Pfam" id="PF07411">
    <property type="entry name" value="DUF1508"/>
    <property type="match status" value="1"/>
</dbReference>
<name>A0A7W0CMC3_9ACTN</name>
<evidence type="ECO:0000313" key="2">
    <source>
        <dbReference type="EMBL" id="MBA2893615.1"/>
    </source>
</evidence>
<sequence>MAGKFIISKDKRGEFRFKLVAANGQTIAVSEAYTTKAACVNGVESVRKHAAEATVVDETLAAV</sequence>
<feature type="domain" description="DUF1508" evidence="1">
    <location>
        <begin position="10"/>
        <end position="57"/>
    </location>
</feature>
<protein>
    <recommendedName>
        <fullName evidence="1">DUF1508 domain-containing protein</fullName>
    </recommendedName>
</protein>
<dbReference type="SUPFAM" id="SSF160113">
    <property type="entry name" value="YegP-like"/>
    <property type="match status" value="1"/>
</dbReference>
<dbReference type="PANTHER" id="PTHR40606">
    <property type="match status" value="1"/>
</dbReference>
<dbReference type="AlphaFoldDB" id="A0A7W0CMC3"/>
<organism evidence="2 3">
    <name type="scientific">Nonomuraea soli</name>
    <dbReference type="NCBI Taxonomy" id="1032476"/>
    <lineage>
        <taxon>Bacteria</taxon>
        <taxon>Bacillati</taxon>
        <taxon>Actinomycetota</taxon>
        <taxon>Actinomycetes</taxon>
        <taxon>Streptosporangiales</taxon>
        <taxon>Streptosporangiaceae</taxon>
        <taxon>Nonomuraea</taxon>
    </lineage>
</organism>
<evidence type="ECO:0000313" key="3">
    <source>
        <dbReference type="Proteomes" id="UP000530928"/>
    </source>
</evidence>
<proteinExistence type="predicted"/>
<gene>
    <name evidence="2" type="ORF">HNR30_004976</name>
</gene>
<evidence type="ECO:0000259" key="1">
    <source>
        <dbReference type="Pfam" id="PF07411"/>
    </source>
</evidence>